<dbReference type="AlphaFoldDB" id="A0ABD5R2W5"/>
<name>A0ABD5R2W5_9EURY</name>
<accession>A0ABD5R2W5</accession>
<dbReference type="Pfam" id="PF04519">
    <property type="entry name" value="Bactofilin"/>
    <property type="match status" value="1"/>
</dbReference>
<dbReference type="RefSeq" id="WP_256413153.1">
    <property type="nucleotide sequence ID" value="NZ_JANHDM010000017.1"/>
</dbReference>
<evidence type="ECO:0000256" key="1">
    <source>
        <dbReference type="SAM" id="Phobius"/>
    </source>
</evidence>
<organism evidence="2 3">
    <name type="scientific">Halorubrum rubrum</name>
    <dbReference type="NCBI Taxonomy" id="1126240"/>
    <lineage>
        <taxon>Archaea</taxon>
        <taxon>Methanobacteriati</taxon>
        <taxon>Methanobacteriota</taxon>
        <taxon>Stenosarchaea group</taxon>
        <taxon>Halobacteria</taxon>
        <taxon>Halobacteriales</taxon>
        <taxon>Haloferacaceae</taxon>
        <taxon>Halorubrum</taxon>
    </lineage>
</organism>
<keyword evidence="1" id="KW-0472">Membrane</keyword>
<dbReference type="EMBL" id="JBHSKY010000009">
    <property type="protein sequence ID" value="MFC5279330.1"/>
    <property type="molecule type" value="Genomic_DNA"/>
</dbReference>
<gene>
    <name evidence="2" type="ORF">ACFPM1_11280</name>
</gene>
<feature type="transmembrane region" description="Helical" evidence="1">
    <location>
        <begin position="12"/>
        <end position="30"/>
    </location>
</feature>
<dbReference type="Proteomes" id="UP001596118">
    <property type="component" value="Unassembled WGS sequence"/>
</dbReference>
<keyword evidence="3" id="KW-1185">Reference proteome</keyword>
<keyword evidence="1" id="KW-1133">Transmembrane helix</keyword>
<evidence type="ECO:0000313" key="2">
    <source>
        <dbReference type="EMBL" id="MFC5279330.1"/>
    </source>
</evidence>
<evidence type="ECO:0000313" key="3">
    <source>
        <dbReference type="Proteomes" id="UP001596118"/>
    </source>
</evidence>
<sequence length="906" mass="96120">MSFSHDRRGQSVVVGAVVLFGFLILAMATYQVQFVPMENEEIEFEHSQQVEGEFLDLRNAILNVGSTGSVQSEPIQLGTRYPQRTFFLNPPPASGSLQTTNTDQIRIENVSVEEGGNAEAYWNDTDNDLTFNTSSLQYRPNYNEYRGAPRLIYEHSAVAAEFGGEEEALFRSNPTVLRDGTGEVNGTISIPILLGEFSANGVDPESVDLRSVSSGERTIALSANESSRIVLPTAVENETELADEWNRTTPAGVTARPGNGNISLEGIDGSYSLGLSAVTADDGGAEKPAYIVPVSGTTAVVGDSVGVEVRDKYNNPVAGAEVWFDGSKRVSGTDGRAFFESNSSDGLTVTINDSSNPLNYEKVLFTVTEAGGSGSVNRTFSTEWDPYPDPLTVVANNDRDLNVTVSDRSGSVSDRSGNPIANATIDYSIAPRSPNGSLTKLNQSVHDGADSVKFEAGSAKENESFDVYASAGDDVDTISVKVIDGSVAFRDEISENDTEFTVEHTLTNLGSGYLVIKNEDRDVNYTRTVSGVSSTIEVANVGGIRDDENINATLYESSNKETQLDSDDATVVGERGDGESTPITAFESTSASNLAANSDDQTQTLTFSVDGDLVEDEDGVVEIDLSNAQDGTGPPGSRGVQYGDATTTVIAGSGSATIEAGGPNAVVEYSAGAGDDPPDAEIQIAIEGVDVGDVVGDEYDIEFRHPDAGTEITTFGIAETSGDRRLNGNVDGDVYSTGSLTLANEADIDGDVDADGSVTLNYQSQVRGSVTSSDSVMIRNEAIVHQNIHSDGPVTLNFRSDVRGMITSRNSVTLENEAIVRDDIKADGPVILRYRSEVKGGVTSQNSVTLENEAVVDQNIEANGTVTLNYQSEVKGDVLVDSAGDISCDDATINGQSCTEYVAENY</sequence>
<dbReference type="InterPro" id="IPR007607">
    <property type="entry name" value="BacA/B"/>
</dbReference>
<reference evidence="2 3" key="1">
    <citation type="journal article" date="2019" name="Int. J. Syst. Evol. Microbiol.">
        <title>The Global Catalogue of Microorganisms (GCM) 10K type strain sequencing project: providing services to taxonomists for standard genome sequencing and annotation.</title>
        <authorList>
            <consortium name="The Broad Institute Genomics Platform"/>
            <consortium name="The Broad Institute Genome Sequencing Center for Infectious Disease"/>
            <person name="Wu L."/>
            <person name="Ma J."/>
        </authorList>
    </citation>
    <scope>NUCLEOTIDE SEQUENCE [LARGE SCALE GENOMIC DNA]</scope>
    <source>
        <strain evidence="2 3">CGMCC 1.12124</strain>
    </source>
</reference>
<keyword evidence="1" id="KW-0812">Transmembrane</keyword>
<comment type="caution">
    <text evidence="2">The sequence shown here is derived from an EMBL/GenBank/DDBJ whole genome shotgun (WGS) entry which is preliminary data.</text>
</comment>
<proteinExistence type="predicted"/>
<protein>
    <submittedName>
        <fullName evidence="2">Polymer-forming cytoskeletal protein</fullName>
    </submittedName>
</protein>